<evidence type="ECO:0000313" key="6">
    <source>
        <dbReference type="Proteomes" id="UP001321018"/>
    </source>
</evidence>
<evidence type="ECO:0000313" key="4">
    <source>
        <dbReference type="EMBL" id="MCU4971355.1"/>
    </source>
</evidence>
<comment type="caution">
    <text evidence="3">The sequence shown here is derived from an EMBL/GenBank/DDBJ whole genome shotgun (WGS) entry which is preliminary data.</text>
</comment>
<name>A0AAP3E0W8_9EURY</name>
<feature type="region of interest" description="Disordered" evidence="1">
    <location>
        <begin position="47"/>
        <end position="67"/>
    </location>
</feature>
<organism evidence="3 6">
    <name type="scientific">Natronoglomus mannanivorans</name>
    <dbReference type="NCBI Taxonomy" id="2979990"/>
    <lineage>
        <taxon>Archaea</taxon>
        <taxon>Methanobacteriati</taxon>
        <taxon>Methanobacteriota</taxon>
        <taxon>Stenosarchaea group</taxon>
        <taxon>Halobacteria</taxon>
        <taxon>Halobacteriales</taxon>
        <taxon>Natrialbaceae</taxon>
        <taxon>Natronoglomus</taxon>
    </lineage>
</organism>
<dbReference type="AlphaFoldDB" id="A0AAP3E0W8"/>
<dbReference type="Pfam" id="PF26027">
    <property type="entry name" value="DUF8005"/>
    <property type="match status" value="1"/>
</dbReference>
<feature type="transmembrane region" description="Helical" evidence="2">
    <location>
        <begin position="6"/>
        <end position="29"/>
    </location>
</feature>
<reference evidence="3 5" key="1">
    <citation type="submission" date="2022-09" db="EMBL/GenBank/DDBJ databases">
        <title>Enrichment on poylsaccharides allowed isolation of novel metabolic and taxonomic groups of Haloarchaea.</title>
        <authorList>
            <person name="Sorokin D.Y."/>
            <person name="Elcheninov A.G."/>
            <person name="Khizhniak T.V."/>
            <person name="Kolganova T.V."/>
            <person name="Kublanov I.V."/>
        </authorList>
    </citation>
    <scope>NUCLEOTIDE SEQUENCE</scope>
    <source>
        <strain evidence="4 5">AArc-m2/3/4</strain>
        <strain evidence="3">AArc-xg1-1</strain>
    </source>
</reference>
<evidence type="ECO:0000256" key="1">
    <source>
        <dbReference type="SAM" id="MobiDB-lite"/>
    </source>
</evidence>
<keyword evidence="5" id="KW-1185">Reference proteome</keyword>
<dbReference type="InterPro" id="IPR058318">
    <property type="entry name" value="DUF8005"/>
</dbReference>
<evidence type="ECO:0000313" key="5">
    <source>
        <dbReference type="Proteomes" id="UP001320972"/>
    </source>
</evidence>
<dbReference type="EMBL" id="JAOPKB010000001">
    <property type="protein sequence ID" value="MCU4971355.1"/>
    <property type="molecule type" value="Genomic_DNA"/>
</dbReference>
<evidence type="ECO:0000313" key="3">
    <source>
        <dbReference type="EMBL" id="MCU4740509.1"/>
    </source>
</evidence>
<accession>A0AAP3E0W8</accession>
<dbReference type="Proteomes" id="UP001320972">
    <property type="component" value="Unassembled WGS sequence"/>
</dbReference>
<keyword evidence="2" id="KW-0472">Membrane</keyword>
<feature type="compositionally biased region" description="Basic and acidic residues" evidence="1">
    <location>
        <begin position="49"/>
        <end position="67"/>
    </location>
</feature>
<dbReference type="EMBL" id="JAOPKA010000001">
    <property type="protein sequence ID" value="MCU4740509.1"/>
    <property type="molecule type" value="Genomic_DNA"/>
</dbReference>
<proteinExistence type="predicted"/>
<protein>
    <submittedName>
        <fullName evidence="3">Uncharacterized protein</fullName>
    </submittedName>
</protein>
<gene>
    <name evidence="4" type="ORF">OB955_01195</name>
    <name evidence="3" type="ORF">OB960_03740</name>
</gene>
<dbReference type="RefSeq" id="WP_338002336.1">
    <property type="nucleotide sequence ID" value="NZ_JAOPKA010000001.1"/>
</dbReference>
<keyword evidence="2" id="KW-0812">Transmembrane</keyword>
<sequence>MLDWLILFYFVGIFVLFFFWIYGIASFVLDVKNKVIPGIRTYRRGRAKQAAEREQEQQREENERQLY</sequence>
<keyword evidence="2" id="KW-1133">Transmembrane helix</keyword>
<dbReference type="Proteomes" id="UP001321018">
    <property type="component" value="Unassembled WGS sequence"/>
</dbReference>
<evidence type="ECO:0000256" key="2">
    <source>
        <dbReference type="SAM" id="Phobius"/>
    </source>
</evidence>